<dbReference type="InterPro" id="IPR037165">
    <property type="entry name" value="AldOxase/xan_DH_Mopterin-bd_sf"/>
</dbReference>
<dbReference type="Pfam" id="PF02738">
    <property type="entry name" value="MoCoBD_1"/>
    <property type="match status" value="1"/>
</dbReference>
<evidence type="ECO:0000256" key="1">
    <source>
        <dbReference type="ARBA" id="ARBA00022505"/>
    </source>
</evidence>
<keyword evidence="2" id="KW-0560">Oxidoreductase</keyword>
<dbReference type="Proteomes" id="UP000681356">
    <property type="component" value="Unassembled WGS sequence"/>
</dbReference>
<name>A0A8J7WF43_9RHOB</name>
<dbReference type="Pfam" id="PF20256">
    <property type="entry name" value="MoCoBD_2"/>
    <property type="match status" value="1"/>
</dbReference>
<reference evidence="4" key="1">
    <citation type="submission" date="2021-04" db="EMBL/GenBank/DDBJ databases">
        <authorList>
            <person name="Yoon J."/>
        </authorList>
    </citation>
    <scope>NUCLEOTIDE SEQUENCE</scope>
    <source>
        <strain evidence="4">KMU-90</strain>
    </source>
</reference>
<evidence type="ECO:0000259" key="3">
    <source>
        <dbReference type="SMART" id="SM01008"/>
    </source>
</evidence>
<dbReference type="InterPro" id="IPR008274">
    <property type="entry name" value="AldOxase/xan_DH_MoCoBD1"/>
</dbReference>
<dbReference type="Pfam" id="PF01315">
    <property type="entry name" value="Ald_Xan_dh_C"/>
    <property type="match status" value="1"/>
</dbReference>
<comment type="caution">
    <text evidence="4">The sequence shown here is derived from an EMBL/GenBank/DDBJ whole genome shotgun (WGS) entry which is preliminary data.</text>
</comment>
<dbReference type="SUPFAM" id="SSF56003">
    <property type="entry name" value="Molybdenum cofactor-binding domain"/>
    <property type="match status" value="1"/>
</dbReference>
<dbReference type="InterPro" id="IPR036856">
    <property type="entry name" value="Ald_Oxase/Xan_DH_a/b_sf"/>
</dbReference>
<dbReference type="GO" id="GO:0005506">
    <property type="term" value="F:iron ion binding"/>
    <property type="evidence" value="ECO:0007669"/>
    <property type="project" value="InterPro"/>
</dbReference>
<sequence length="795" mass="84834">MSGDTLFTQIGRALPRKEDRRLLLGKGRFLDDIVLPGALHVCFVRAPLAHARIVGIDSAEAQALPGVIGVFTGADLARWTTKLRLEPAIEGLHPVQMTALPIDKVRFQGDPVACVVATDRYVAEDAAELVVVDFEPLDAVASFEKALEPGAPLVDDSLPSNLVSHQTFAAGDVAARRDEAFSIVEARFGLHRHTHAPLETRGCLADWDAGREHLTFHIGTQAPHPLRSQLAARLKLAESQVTVVSPDIGGAFGQKIALYREELCVAALSRHLGRPVRWREDRLENLTSASHARESVCRTRVSVAADGRILGLELWLTEDFGAYCFYPANYMARVVAMILTGPYRIADYAFDVQVALTNKCGNGPMRAPMAITSWVMDGTIDAIAARLGLDPVEVRRRNTIRVADLPYTMPTGEVLEDVTPLETLEAAVAAIDVPGFRARQAEGREQGRYLGLGLCTVVESTTYGSKFYKAAGIPGSGHEAAWVRIEPSGAVNASVGLMGSGQGYESPLSQAVAEGLGVTAEAVRLQMGNTDVAPYGMGSRGGRGATAGGGTLYLCAQKAQAHVLRLAAHVLNLNDATGLRLREARVERLLDGDWQPTSLTLADLARTAYLDPTALPAGMAPGLDFSLTYDPPPMTYSNATHACEVELTPATGELRIRRYLVAEDCGTVLNPIVVRGQQQGAVAMGLSGALFEEVVYDADGQNLSATLGDYMIATATEMPEIEILALHTPSRRTPAGIKGMAEGGIMGAIGALSNAVNDALAPFGVVADQMPLSPQRLRDLLRGATSKNAGKVPPK</sequence>
<dbReference type="InterPro" id="IPR016208">
    <property type="entry name" value="Ald_Oxase/xanthine_DH-like"/>
</dbReference>
<dbReference type="SUPFAM" id="SSF54665">
    <property type="entry name" value="CO dehydrogenase molybdoprotein N-domain-like"/>
    <property type="match status" value="1"/>
</dbReference>
<dbReference type="PANTHER" id="PTHR11908:SF132">
    <property type="entry name" value="ALDEHYDE OXIDASE 1-RELATED"/>
    <property type="match status" value="1"/>
</dbReference>
<evidence type="ECO:0000313" key="4">
    <source>
        <dbReference type="EMBL" id="MBS0126502.1"/>
    </source>
</evidence>
<proteinExistence type="predicted"/>
<dbReference type="InterPro" id="IPR046867">
    <property type="entry name" value="AldOxase/xan_DH_MoCoBD2"/>
</dbReference>
<dbReference type="Gene3D" id="3.90.1170.50">
    <property type="entry name" value="Aldehyde oxidase/xanthine dehydrogenase, a/b hammerhead"/>
    <property type="match status" value="1"/>
</dbReference>
<protein>
    <submittedName>
        <fullName evidence="4">Molybdopterin-dependent oxidoreductase</fullName>
    </submittedName>
</protein>
<dbReference type="PANTHER" id="PTHR11908">
    <property type="entry name" value="XANTHINE DEHYDROGENASE"/>
    <property type="match status" value="1"/>
</dbReference>
<dbReference type="AlphaFoldDB" id="A0A8J7WF43"/>
<feature type="domain" description="Aldehyde oxidase/xanthine dehydrogenase a/b hammerhead" evidence="3">
    <location>
        <begin position="24"/>
        <end position="138"/>
    </location>
</feature>
<organism evidence="4 5">
    <name type="scientific">Thetidibacter halocola</name>
    <dbReference type="NCBI Taxonomy" id="2827239"/>
    <lineage>
        <taxon>Bacteria</taxon>
        <taxon>Pseudomonadati</taxon>
        <taxon>Pseudomonadota</taxon>
        <taxon>Alphaproteobacteria</taxon>
        <taxon>Rhodobacterales</taxon>
        <taxon>Roseobacteraceae</taxon>
        <taxon>Thetidibacter</taxon>
    </lineage>
</organism>
<dbReference type="RefSeq" id="WP_212538464.1">
    <property type="nucleotide sequence ID" value="NZ_JAGTUU010000010.1"/>
</dbReference>
<dbReference type="SMART" id="SM01008">
    <property type="entry name" value="Ald_Xan_dh_C"/>
    <property type="match status" value="1"/>
</dbReference>
<dbReference type="InterPro" id="IPR000674">
    <property type="entry name" value="Ald_Oxase/Xan_DH_a/b"/>
</dbReference>
<dbReference type="EMBL" id="JAGTUU010000010">
    <property type="protein sequence ID" value="MBS0126502.1"/>
    <property type="molecule type" value="Genomic_DNA"/>
</dbReference>
<evidence type="ECO:0000256" key="2">
    <source>
        <dbReference type="ARBA" id="ARBA00023002"/>
    </source>
</evidence>
<keyword evidence="5" id="KW-1185">Reference proteome</keyword>
<evidence type="ECO:0000313" key="5">
    <source>
        <dbReference type="Proteomes" id="UP000681356"/>
    </source>
</evidence>
<accession>A0A8J7WF43</accession>
<gene>
    <name evidence="4" type="ORF">KB874_20685</name>
</gene>
<dbReference type="Gene3D" id="3.30.365.10">
    <property type="entry name" value="Aldehyde oxidase/xanthine dehydrogenase, molybdopterin binding domain"/>
    <property type="match status" value="4"/>
</dbReference>
<dbReference type="GO" id="GO:0016491">
    <property type="term" value="F:oxidoreductase activity"/>
    <property type="evidence" value="ECO:0007669"/>
    <property type="project" value="UniProtKB-KW"/>
</dbReference>
<keyword evidence="1" id="KW-0500">Molybdenum</keyword>